<dbReference type="PANTHER" id="PTHR21600:SF40">
    <property type="entry name" value="PSEUDOURIDYLATE SYNTHASE RPUSD2"/>
    <property type="match status" value="1"/>
</dbReference>
<evidence type="ECO:0000313" key="6">
    <source>
        <dbReference type="EMBL" id="EPS72957.1"/>
    </source>
</evidence>
<dbReference type="PROSITE" id="PS01129">
    <property type="entry name" value="PSI_RLU"/>
    <property type="match status" value="1"/>
</dbReference>
<keyword evidence="3" id="KW-0694">RNA-binding</keyword>
<feature type="non-terminal residue" evidence="6">
    <location>
        <position position="357"/>
    </location>
</feature>
<dbReference type="Gene3D" id="3.30.2350.10">
    <property type="entry name" value="Pseudouridine synthase"/>
    <property type="match status" value="1"/>
</dbReference>
<feature type="domain" description="Pseudouridine synthase RsuA/RluA-like" evidence="5">
    <location>
        <begin position="116"/>
        <end position="266"/>
    </location>
</feature>
<dbReference type="OrthoDB" id="424794at2759"/>
<dbReference type="Pfam" id="PF00849">
    <property type="entry name" value="PseudoU_synth_2"/>
    <property type="match status" value="1"/>
</dbReference>
<dbReference type="EMBL" id="AUSU01000626">
    <property type="protein sequence ID" value="EPS72957.1"/>
    <property type="molecule type" value="Genomic_DNA"/>
</dbReference>
<dbReference type="GO" id="GO:0003723">
    <property type="term" value="F:RNA binding"/>
    <property type="evidence" value="ECO:0007669"/>
    <property type="project" value="UniProtKB-KW"/>
</dbReference>
<comment type="catalytic activity">
    <reaction evidence="1 4">
        <text>a uridine in RNA = a pseudouridine in RNA</text>
        <dbReference type="Rhea" id="RHEA:48348"/>
        <dbReference type="Rhea" id="RHEA-COMP:12068"/>
        <dbReference type="Rhea" id="RHEA-COMP:12069"/>
        <dbReference type="ChEBI" id="CHEBI:65314"/>
        <dbReference type="ChEBI" id="CHEBI:65315"/>
    </reaction>
</comment>
<dbReference type="NCBIfam" id="TIGR00005">
    <property type="entry name" value="rluA_subfam"/>
    <property type="match status" value="1"/>
</dbReference>
<gene>
    <name evidence="6" type="ORF">M569_01799</name>
</gene>
<comment type="function">
    <text evidence="4">Responsible for synthesis of pseudouridine from uracil.</text>
</comment>
<protein>
    <recommendedName>
        <fullName evidence="4">Pseudouridine synthase</fullName>
        <ecNumber evidence="4">5.4.99.-</ecNumber>
    </recommendedName>
</protein>
<feature type="active site" evidence="2">
    <location>
        <position position="159"/>
    </location>
</feature>
<evidence type="ECO:0000313" key="7">
    <source>
        <dbReference type="Proteomes" id="UP000015453"/>
    </source>
</evidence>
<evidence type="ECO:0000256" key="2">
    <source>
        <dbReference type="PIRSR" id="PIRSR606225-1"/>
    </source>
</evidence>
<reference evidence="6 7" key="1">
    <citation type="journal article" date="2013" name="BMC Genomics">
        <title>The miniature genome of a carnivorous plant Genlisea aurea contains a low number of genes and short non-coding sequences.</title>
        <authorList>
            <person name="Leushkin E.V."/>
            <person name="Sutormin R.A."/>
            <person name="Nabieva E.R."/>
            <person name="Penin A.A."/>
            <person name="Kondrashov A.S."/>
            <person name="Logacheva M.D."/>
        </authorList>
    </citation>
    <scope>NUCLEOTIDE SEQUENCE [LARGE SCALE GENOMIC DNA]</scope>
</reference>
<evidence type="ECO:0000256" key="3">
    <source>
        <dbReference type="PROSITE-ProRule" id="PRU00182"/>
    </source>
</evidence>
<dbReference type="Proteomes" id="UP000015453">
    <property type="component" value="Unassembled WGS sequence"/>
</dbReference>
<dbReference type="InterPro" id="IPR006224">
    <property type="entry name" value="PsdUridine_synth_RluA-like_CS"/>
</dbReference>
<dbReference type="AlphaFoldDB" id="S8EK43"/>
<feature type="non-terminal residue" evidence="6">
    <location>
        <position position="1"/>
    </location>
</feature>
<organism evidence="6 7">
    <name type="scientific">Genlisea aurea</name>
    <dbReference type="NCBI Taxonomy" id="192259"/>
    <lineage>
        <taxon>Eukaryota</taxon>
        <taxon>Viridiplantae</taxon>
        <taxon>Streptophyta</taxon>
        <taxon>Embryophyta</taxon>
        <taxon>Tracheophyta</taxon>
        <taxon>Spermatophyta</taxon>
        <taxon>Magnoliopsida</taxon>
        <taxon>eudicotyledons</taxon>
        <taxon>Gunneridae</taxon>
        <taxon>Pentapetalae</taxon>
        <taxon>asterids</taxon>
        <taxon>lamiids</taxon>
        <taxon>Lamiales</taxon>
        <taxon>Lentibulariaceae</taxon>
        <taxon>Genlisea</taxon>
    </lineage>
</organism>
<evidence type="ECO:0000256" key="4">
    <source>
        <dbReference type="RuleBase" id="RU362028"/>
    </source>
</evidence>
<dbReference type="PROSITE" id="PS50889">
    <property type="entry name" value="S4"/>
    <property type="match status" value="1"/>
</dbReference>
<keyword evidence="7" id="KW-1185">Reference proteome</keyword>
<evidence type="ECO:0000256" key="1">
    <source>
        <dbReference type="ARBA" id="ARBA00000073"/>
    </source>
</evidence>
<dbReference type="InterPro" id="IPR006145">
    <property type="entry name" value="PsdUridine_synth_RsuA/RluA"/>
</dbReference>
<dbReference type="InterPro" id="IPR006225">
    <property type="entry name" value="PsdUridine_synth_RluC/D"/>
</dbReference>
<dbReference type="InterPro" id="IPR050188">
    <property type="entry name" value="RluA_PseudoU_synthase"/>
</dbReference>
<evidence type="ECO:0000259" key="5">
    <source>
        <dbReference type="Pfam" id="PF00849"/>
    </source>
</evidence>
<dbReference type="CDD" id="cd02557">
    <property type="entry name" value="PseudoU_synth_ScRIB2"/>
    <property type="match status" value="1"/>
</dbReference>
<dbReference type="SUPFAM" id="SSF55120">
    <property type="entry name" value="Pseudouridine synthase"/>
    <property type="match status" value="1"/>
</dbReference>
<name>S8EK43_9LAMI</name>
<keyword evidence="4" id="KW-0413">Isomerase</keyword>
<dbReference type="EC" id="5.4.99.-" evidence="4"/>
<dbReference type="GO" id="GO:0000455">
    <property type="term" value="P:enzyme-directed rRNA pseudouridine synthesis"/>
    <property type="evidence" value="ECO:0007669"/>
    <property type="project" value="TreeGrafter"/>
</dbReference>
<comment type="caution">
    <text evidence="6">The sequence shown here is derived from an EMBL/GenBank/DDBJ whole genome shotgun (WGS) entry which is preliminary data.</text>
</comment>
<dbReference type="InterPro" id="IPR020103">
    <property type="entry name" value="PsdUridine_synth_cat_dom_sf"/>
</dbReference>
<accession>S8EK43</accession>
<proteinExistence type="inferred from homology"/>
<dbReference type="PANTHER" id="PTHR21600">
    <property type="entry name" value="MITOCHONDRIAL RNA PSEUDOURIDINE SYNTHASE"/>
    <property type="match status" value="1"/>
</dbReference>
<dbReference type="GO" id="GO:0009982">
    <property type="term" value="F:pseudouridine synthase activity"/>
    <property type="evidence" value="ECO:0007669"/>
    <property type="project" value="InterPro"/>
</dbReference>
<sequence length="357" mass="40339">EQMEIVWNTSADPPLRQDYIIRDGIRYVRPYYFEFIAHAKNRWAGKTIVDLFADEFFGRNREYYVDAVKSGRIQVSGRIVPISYVIRSSEKISHFVHRHEPPVMATDVKILCMEPDVVTVCKPASVPVHPCGQYRKNTVVGILQAEHDVFPLFPIHRLDRLVSGLLILARSASKADVFRQQIESGEVKKQYIAKVVGVFPPNEVLSYVNVCHDAREGKCSVEKRSAPKGKPAFTKFTRIDTDGAHSIVLCEPITGRTHQIRVHLKHLGHPIANDALYLSEHVPRRSAVRSSSSTESRYPLEPNEGDVVDFDIDPTCTNCPDLAPVGYGGDEDGLWLHCVKYSGPDWSYECPYPHWAS</sequence>
<comment type="similarity">
    <text evidence="4">Belongs to the pseudouridine synthase RluA family.</text>
</comment>